<dbReference type="Gene3D" id="3.30.980.10">
    <property type="entry name" value="Threonyl-trna Synthetase, Chain A, domain 2"/>
    <property type="match status" value="1"/>
</dbReference>
<dbReference type="EMBL" id="PFQB01000041">
    <property type="protein sequence ID" value="PJA14692.1"/>
    <property type="molecule type" value="Genomic_DNA"/>
</dbReference>
<reference evidence="14" key="1">
    <citation type="submission" date="2017-09" db="EMBL/GenBank/DDBJ databases">
        <title>Depth-based differentiation of microbial function through sediment-hosted aquifers and enrichment of novel symbionts in the deep terrestrial subsurface.</title>
        <authorList>
            <person name="Probst A.J."/>
            <person name="Ladd B."/>
            <person name="Jarett J.K."/>
            <person name="Geller-Mcgrath D.E."/>
            <person name="Sieber C.M.K."/>
            <person name="Emerson J.B."/>
            <person name="Anantharaman K."/>
            <person name="Thomas B.C."/>
            <person name="Malmstrom R."/>
            <person name="Stieglmeier M."/>
            <person name="Klingl A."/>
            <person name="Woyke T."/>
            <person name="Ryan C.M."/>
            <person name="Banfield J.F."/>
        </authorList>
    </citation>
    <scope>NUCLEOTIDE SEQUENCE [LARGE SCALE GENOMIC DNA]</scope>
</reference>
<feature type="non-terminal residue" evidence="13">
    <location>
        <position position="282"/>
    </location>
</feature>
<accession>A0A2M7W2H0</accession>
<name>A0A2M7W2H0_9BACT</name>
<dbReference type="PANTHER" id="PTHR11451:SF44">
    <property type="entry name" value="THREONINE--TRNA LIGASE, CHLOROPLASTIC_MITOCHONDRIAL 2"/>
    <property type="match status" value="1"/>
</dbReference>
<evidence type="ECO:0000256" key="5">
    <source>
        <dbReference type="ARBA" id="ARBA00022741"/>
    </source>
</evidence>
<comment type="catalytic activity">
    <reaction evidence="11">
        <text>tRNA(Thr) + L-threonine + ATP = L-threonyl-tRNA(Thr) + AMP + diphosphate + H(+)</text>
        <dbReference type="Rhea" id="RHEA:24624"/>
        <dbReference type="Rhea" id="RHEA-COMP:9670"/>
        <dbReference type="Rhea" id="RHEA-COMP:9704"/>
        <dbReference type="ChEBI" id="CHEBI:15378"/>
        <dbReference type="ChEBI" id="CHEBI:30616"/>
        <dbReference type="ChEBI" id="CHEBI:33019"/>
        <dbReference type="ChEBI" id="CHEBI:57926"/>
        <dbReference type="ChEBI" id="CHEBI:78442"/>
        <dbReference type="ChEBI" id="CHEBI:78534"/>
        <dbReference type="ChEBI" id="CHEBI:456215"/>
        <dbReference type="EC" id="6.1.1.3"/>
    </reaction>
</comment>
<evidence type="ECO:0000313" key="13">
    <source>
        <dbReference type="EMBL" id="PJA14692.1"/>
    </source>
</evidence>
<proteinExistence type="inferred from homology"/>
<evidence type="ECO:0000256" key="11">
    <source>
        <dbReference type="ARBA" id="ARBA00049515"/>
    </source>
</evidence>
<dbReference type="Proteomes" id="UP000228952">
    <property type="component" value="Unassembled WGS sequence"/>
</dbReference>
<gene>
    <name evidence="13" type="ORF">COX64_01730</name>
</gene>
<dbReference type="GO" id="GO:0005524">
    <property type="term" value="F:ATP binding"/>
    <property type="evidence" value="ECO:0007669"/>
    <property type="project" value="UniProtKB-KW"/>
</dbReference>
<evidence type="ECO:0000256" key="1">
    <source>
        <dbReference type="ARBA" id="ARBA00008226"/>
    </source>
</evidence>
<evidence type="ECO:0000256" key="7">
    <source>
        <dbReference type="ARBA" id="ARBA00022884"/>
    </source>
</evidence>
<dbReference type="Gene3D" id="3.30.930.10">
    <property type="entry name" value="Bira Bifunctional Protein, Domain 2"/>
    <property type="match status" value="1"/>
</dbReference>
<dbReference type="FunFam" id="3.30.980.10:FF:000005">
    <property type="entry name" value="Threonyl-tRNA synthetase, mitochondrial"/>
    <property type="match status" value="1"/>
</dbReference>
<keyword evidence="6" id="KW-0067">ATP-binding</keyword>
<dbReference type="AlphaFoldDB" id="A0A2M7W2H0"/>
<evidence type="ECO:0000259" key="12">
    <source>
        <dbReference type="PROSITE" id="PS50862"/>
    </source>
</evidence>
<dbReference type="InterPro" id="IPR018163">
    <property type="entry name" value="Thr/Ala-tRNA-synth_IIc_edit"/>
</dbReference>
<evidence type="ECO:0000256" key="4">
    <source>
        <dbReference type="ARBA" id="ARBA00022598"/>
    </source>
</evidence>
<comment type="similarity">
    <text evidence="1">Belongs to the class-II aminoacyl-tRNA synthetase family.</text>
</comment>
<evidence type="ECO:0000256" key="10">
    <source>
        <dbReference type="ARBA" id="ARBA00031900"/>
    </source>
</evidence>
<keyword evidence="3" id="KW-0820">tRNA-binding</keyword>
<dbReference type="InterPro" id="IPR012947">
    <property type="entry name" value="tRNA_SAD"/>
</dbReference>
<dbReference type="InterPro" id="IPR045864">
    <property type="entry name" value="aa-tRNA-synth_II/BPL/LPL"/>
</dbReference>
<dbReference type="SUPFAM" id="SSF55681">
    <property type="entry name" value="Class II aaRS and biotin synthetases"/>
    <property type="match status" value="1"/>
</dbReference>
<dbReference type="SMART" id="SM00863">
    <property type="entry name" value="tRNA_SAD"/>
    <property type="match status" value="1"/>
</dbReference>
<comment type="caution">
    <text evidence="13">The sequence shown here is derived from an EMBL/GenBank/DDBJ whole genome shotgun (WGS) entry which is preliminary data.</text>
</comment>
<dbReference type="PROSITE" id="PS50862">
    <property type="entry name" value="AA_TRNA_LIGASE_II"/>
    <property type="match status" value="1"/>
</dbReference>
<dbReference type="GO" id="GO:0000049">
    <property type="term" value="F:tRNA binding"/>
    <property type="evidence" value="ECO:0007669"/>
    <property type="project" value="UniProtKB-KW"/>
</dbReference>
<evidence type="ECO:0000313" key="14">
    <source>
        <dbReference type="Proteomes" id="UP000228952"/>
    </source>
</evidence>
<feature type="domain" description="Aminoacyl-transfer RNA synthetases class-II family profile" evidence="12">
    <location>
        <begin position="186"/>
        <end position="282"/>
    </location>
</feature>
<dbReference type="PANTHER" id="PTHR11451">
    <property type="entry name" value="THREONINE-TRNA LIGASE"/>
    <property type="match status" value="1"/>
</dbReference>
<dbReference type="GO" id="GO:0004829">
    <property type="term" value="F:threonine-tRNA ligase activity"/>
    <property type="evidence" value="ECO:0007669"/>
    <property type="project" value="UniProtKB-EC"/>
</dbReference>
<keyword evidence="7" id="KW-0694">RNA-binding</keyword>
<dbReference type="SUPFAM" id="SSF55186">
    <property type="entry name" value="ThrRS/AlaRS common domain"/>
    <property type="match status" value="1"/>
</dbReference>
<dbReference type="InterPro" id="IPR006195">
    <property type="entry name" value="aa-tRNA-synth_II"/>
</dbReference>
<evidence type="ECO:0000256" key="9">
    <source>
        <dbReference type="ARBA" id="ARBA00023146"/>
    </source>
</evidence>
<organism evidence="13 14">
    <name type="scientific">Candidatus Dojkabacteria bacterium CG_4_10_14_0_2_um_filter_Dojkabacteria_WS6_41_15</name>
    <dbReference type="NCBI Taxonomy" id="2014249"/>
    <lineage>
        <taxon>Bacteria</taxon>
        <taxon>Candidatus Dojkabacteria</taxon>
    </lineage>
</organism>
<keyword evidence="4 13" id="KW-0436">Ligase</keyword>
<sequence length="282" mass="33426">MKQEKFEDSYNYKLWHSSEHVLAQALVELYPGKIKPAVAHIDEDGFANDAQWEKPPVIEDIEKIEKKMKEIIDRDLMIRKEVVTYKKAKEIFKDNPFKLEWLEEISKTDKEISLYWTGDTYVDLCKGPHVEKTGEIKAFKLLTIGGAYWRADEKNEMLTRIYGVAFKTQEELEDYLRRLEEAKTRDHRKLGKELDLFVFSEIVGKGLPLWTPRGATVRRELERFIVDEELRRGYLHVYTPAIARIQLYEKSGHYPYYKDSMYAPIVDEDERFMLRPMTCPHH</sequence>
<evidence type="ECO:0000256" key="6">
    <source>
        <dbReference type="ARBA" id="ARBA00022840"/>
    </source>
</evidence>
<dbReference type="EC" id="6.1.1.3" evidence="2"/>
<dbReference type="Pfam" id="PF07973">
    <property type="entry name" value="tRNA_SAD"/>
    <property type="match status" value="1"/>
</dbReference>
<evidence type="ECO:0000256" key="3">
    <source>
        <dbReference type="ARBA" id="ARBA00022555"/>
    </source>
</evidence>
<protein>
    <recommendedName>
        <fullName evidence="2">threonine--tRNA ligase</fullName>
        <ecNumber evidence="2">6.1.1.3</ecNumber>
    </recommendedName>
    <alternativeName>
        <fullName evidence="10">Threonyl-tRNA synthetase</fullName>
    </alternativeName>
</protein>
<evidence type="ECO:0000256" key="8">
    <source>
        <dbReference type="ARBA" id="ARBA00022917"/>
    </source>
</evidence>
<dbReference type="GO" id="GO:0006435">
    <property type="term" value="P:threonyl-tRNA aminoacylation"/>
    <property type="evidence" value="ECO:0007669"/>
    <property type="project" value="TreeGrafter"/>
</dbReference>
<keyword evidence="9" id="KW-0030">Aminoacyl-tRNA synthetase</keyword>
<evidence type="ECO:0000256" key="2">
    <source>
        <dbReference type="ARBA" id="ARBA00013163"/>
    </source>
</evidence>
<keyword evidence="5" id="KW-0547">Nucleotide-binding</keyword>
<keyword evidence="8" id="KW-0648">Protein biosynthesis</keyword>